<keyword evidence="3" id="KW-1185">Reference proteome</keyword>
<gene>
    <name evidence="2" type="ORF">BDQ94DRAFT_14407</name>
</gene>
<name>A0A3F3Q683_9EURO</name>
<keyword evidence="1" id="KW-0732">Signal</keyword>
<evidence type="ECO:0000313" key="2">
    <source>
        <dbReference type="EMBL" id="RDH34690.1"/>
    </source>
</evidence>
<dbReference type="RefSeq" id="XP_026627712.1">
    <property type="nucleotide sequence ID" value="XM_026766383.1"/>
</dbReference>
<dbReference type="AlphaFoldDB" id="A0A3F3Q683"/>
<feature type="signal peptide" evidence="1">
    <location>
        <begin position="1"/>
        <end position="23"/>
    </location>
</feature>
<evidence type="ECO:0000313" key="3">
    <source>
        <dbReference type="Proteomes" id="UP000253729"/>
    </source>
</evidence>
<protein>
    <submittedName>
        <fullName evidence="2">Uncharacterized protein</fullName>
    </submittedName>
</protein>
<evidence type="ECO:0000256" key="1">
    <source>
        <dbReference type="SAM" id="SignalP"/>
    </source>
</evidence>
<dbReference type="EMBL" id="KZ852042">
    <property type="protein sequence ID" value="RDH34690.1"/>
    <property type="molecule type" value="Genomic_DNA"/>
</dbReference>
<proteinExistence type="predicted"/>
<feature type="chain" id="PRO_5017787113" evidence="1">
    <location>
        <begin position="24"/>
        <end position="146"/>
    </location>
</feature>
<dbReference type="GeneID" id="38134739"/>
<organism evidence="2 3">
    <name type="scientific">Aspergillus welwitschiae</name>
    <dbReference type="NCBI Taxonomy" id="1341132"/>
    <lineage>
        <taxon>Eukaryota</taxon>
        <taxon>Fungi</taxon>
        <taxon>Dikarya</taxon>
        <taxon>Ascomycota</taxon>
        <taxon>Pezizomycotina</taxon>
        <taxon>Eurotiomycetes</taxon>
        <taxon>Eurotiomycetidae</taxon>
        <taxon>Eurotiales</taxon>
        <taxon>Aspergillaceae</taxon>
        <taxon>Aspergillus</taxon>
        <taxon>Aspergillus subgen. Circumdati</taxon>
    </lineage>
</organism>
<sequence>MVFSLPILLCLLFHWRGPRPCWKAILHGDSQHCCFVLVPSVSIDGKIRKLLYHFHHSLCSDIPTRPFAASQPYMTNQRADTPSLRELNQDLGGNSDHQKFLLAEIELQMSVESGRMYETTACWDIGREVCFTMTKATEDCLLSGTV</sequence>
<dbReference type="Proteomes" id="UP000253729">
    <property type="component" value="Unassembled WGS sequence"/>
</dbReference>
<reference evidence="2 3" key="1">
    <citation type="submission" date="2018-07" db="EMBL/GenBank/DDBJ databases">
        <title>The genomes of Aspergillus section Nigri reveals drivers in fungal speciation.</title>
        <authorList>
            <consortium name="DOE Joint Genome Institute"/>
            <person name="Vesth T.C."/>
            <person name="Nybo J."/>
            <person name="Theobald S."/>
            <person name="Brandl J."/>
            <person name="Frisvad J.C."/>
            <person name="Nielsen K.F."/>
            <person name="Lyhne E.K."/>
            <person name="Kogle M.E."/>
            <person name="Kuo A."/>
            <person name="Riley R."/>
            <person name="Clum A."/>
            <person name="Nolan M."/>
            <person name="Lipzen A."/>
            <person name="Salamov A."/>
            <person name="Henrissat B."/>
            <person name="Wiebenga A."/>
            <person name="De vries R.P."/>
            <person name="Grigoriev I.V."/>
            <person name="Mortensen U.H."/>
            <person name="Andersen M.R."/>
            <person name="Baker S.E."/>
        </authorList>
    </citation>
    <scope>NUCLEOTIDE SEQUENCE [LARGE SCALE GENOMIC DNA]</scope>
    <source>
        <strain evidence="2 3">CBS 139.54b</strain>
    </source>
</reference>
<accession>A0A3F3Q683</accession>